<reference evidence="2 3" key="1">
    <citation type="submission" date="2021-02" db="EMBL/GenBank/DDBJ databases">
        <title>Streptomyces spirodelae sp. nov., isolated from duckweed.</title>
        <authorList>
            <person name="Saimee Y."/>
            <person name="Duangmal K."/>
        </authorList>
    </citation>
    <scope>NUCLEOTIDE SEQUENCE [LARGE SCALE GENOMIC DNA]</scope>
    <source>
        <strain evidence="2 3">DSM 42105</strain>
    </source>
</reference>
<comment type="caution">
    <text evidence="2">The sequence shown here is derived from an EMBL/GenBank/DDBJ whole genome shotgun (WGS) entry which is preliminary data.</text>
</comment>
<dbReference type="GeneID" id="96263104"/>
<accession>A0ABS3Y4Z3</accession>
<dbReference type="EMBL" id="JAFFZM010000027">
    <property type="protein sequence ID" value="MBO8202730.1"/>
    <property type="molecule type" value="Genomic_DNA"/>
</dbReference>
<evidence type="ECO:0000313" key="2">
    <source>
        <dbReference type="EMBL" id="MBO8202730.1"/>
    </source>
</evidence>
<feature type="chain" id="PRO_5045559316" evidence="1">
    <location>
        <begin position="29"/>
        <end position="160"/>
    </location>
</feature>
<organism evidence="2 3">
    <name type="scientific">Streptomyces smyrnaeus</name>
    <dbReference type="NCBI Taxonomy" id="1387713"/>
    <lineage>
        <taxon>Bacteria</taxon>
        <taxon>Bacillati</taxon>
        <taxon>Actinomycetota</taxon>
        <taxon>Actinomycetes</taxon>
        <taxon>Kitasatosporales</taxon>
        <taxon>Streptomycetaceae</taxon>
        <taxon>Streptomyces</taxon>
    </lineage>
</organism>
<sequence length="160" mass="16406">MRKTLTGGLVGLLAIAGLSLSAASPAGANETMAGWNFKCLDPVKSSQDPGGWNVTVIGTRDGNRAEYFHATFLAHGEKVRIVDERNADGNPGPSMKVEVYDFTAGKMATGHFGASNATDVYDIGGDDIGKPGNIPEGHKMRIGLSSPGAGGSGLCRGGVS</sequence>
<keyword evidence="3" id="KW-1185">Reference proteome</keyword>
<gene>
    <name evidence="2" type="ORF">JW613_31315</name>
</gene>
<proteinExistence type="predicted"/>
<evidence type="ECO:0000313" key="3">
    <source>
        <dbReference type="Proteomes" id="UP000721954"/>
    </source>
</evidence>
<dbReference type="Proteomes" id="UP000721954">
    <property type="component" value="Unassembled WGS sequence"/>
</dbReference>
<evidence type="ECO:0000256" key="1">
    <source>
        <dbReference type="SAM" id="SignalP"/>
    </source>
</evidence>
<dbReference type="RefSeq" id="WP_209214243.1">
    <property type="nucleotide sequence ID" value="NZ_JAFFZM010000027.1"/>
</dbReference>
<keyword evidence="1" id="KW-0732">Signal</keyword>
<name>A0ABS3Y4Z3_9ACTN</name>
<protein>
    <submittedName>
        <fullName evidence="2">Uncharacterized protein</fullName>
    </submittedName>
</protein>
<feature type="signal peptide" evidence="1">
    <location>
        <begin position="1"/>
        <end position="28"/>
    </location>
</feature>